<gene>
    <name evidence="7" type="ORF">FB381_3166</name>
</gene>
<name>A0A543A9H7_9ACTN</name>
<dbReference type="Gene3D" id="3.40.109.10">
    <property type="entry name" value="NADH Oxidase"/>
    <property type="match status" value="1"/>
</dbReference>
<dbReference type="EMBL" id="VFOV01000001">
    <property type="protein sequence ID" value="TQL69262.1"/>
    <property type="molecule type" value="Genomic_DNA"/>
</dbReference>
<feature type="domain" description="Nitroreductase" evidence="6">
    <location>
        <begin position="37"/>
        <end position="191"/>
    </location>
</feature>
<evidence type="ECO:0000313" key="7">
    <source>
        <dbReference type="EMBL" id="TQL69262.1"/>
    </source>
</evidence>
<dbReference type="PANTHER" id="PTHR43425">
    <property type="entry name" value="OXYGEN-INSENSITIVE NADPH NITROREDUCTASE"/>
    <property type="match status" value="1"/>
</dbReference>
<dbReference type="GO" id="GO:0016491">
    <property type="term" value="F:oxidoreductase activity"/>
    <property type="evidence" value="ECO:0007669"/>
    <property type="project" value="UniProtKB-UniRule"/>
</dbReference>
<keyword evidence="3 5" id="KW-0288">FMN</keyword>
<accession>A0A543A9H7</accession>
<dbReference type="AlphaFoldDB" id="A0A543A9H7"/>
<keyword evidence="4 5" id="KW-0560">Oxidoreductase</keyword>
<dbReference type="Proteomes" id="UP000320209">
    <property type="component" value="Unassembled WGS sequence"/>
</dbReference>
<evidence type="ECO:0000256" key="1">
    <source>
        <dbReference type="ARBA" id="ARBA00008366"/>
    </source>
</evidence>
<protein>
    <submittedName>
        <fullName evidence="7">Nitroreductase</fullName>
    </submittedName>
</protein>
<keyword evidence="5" id="KW-0521">NADP</keyword>
<comment type="caution">
    <text evidence="7">The sequence shown here is derived from an EMBL/GenBank/DDBJ whole genome shotgun (WGS) entry which is preliminary data.</text>
</comment>
<dbReference type="CDD" id="cd02146">
    <property type="entry name" value="NfsA-like"/>
    <property type="match status" value="1"/>
</dbReference>
<evidence type="ECO:0000256" key="2">
    <source>
        <dbReference type="ARBA" id="ARBA00022630"/>
    </source>
</evidence>
<dbReference type="OrthoDB" id="3181400at2"/>
<dbReference type="PIRSF" id="PIRSF005426">
    <property type="entry name" value="Frp"/>
    <property type="match status" value="1"/>
</dbReference>
<reference evidence="7 8" key="1">
    <citation type="submission" date="2019-06" db="EMBL/GenBank/DDBJ databases">
        <title>Sequencing the genomes of 1000 actinobacteria strains.</title>
        <authorList>
            <person name="Klenk H.-P."/>
        </authorList>
    </citation>
    <scope>NUCLEOTIDE SEQUENCE [LARGE SCALE GENOMIC DNA]</scope>
    <source>
        <strain evidence="7 8">DSM 25218</strain>
    </source>
</reference>
<sequence>MHVTETATDSAIADRYRDPAIVSLAATSPVVEHQLRHRSVRSFLADPVSDDQLTAIVAAASSAPTSSNLQTWSVVAVREPGRKERLARLAGDQAFIEEAPLFLLWVADLSRARGLAAAAGGGVRVAATDYLESLFLGVIDASLAAQNAIVAAESLGLGTVCVGGARNHPEEIAAELALPDGAFVVFGLAVGVPDPDERAGVKPRLPPSVVLHHETYAAPSAEEIAAYDQRLNAYNAAHGLGGGWSERVLARLVGPASMAGRHRLRSQLQRLGFPSR</sequence>
<dbReference type="SUPFAM" id="SSF55469">
    <property type="entry name" value="FMN-dependent nitroreductase-like"/>
    <property type="match status" value="1"/>
</dbReference>
<dbReference type="InterPro" id="IPR016446">
    <property type="entry name" value="Flavin_OxRdtase_Frp"/>
</dbReference>
<dbReference type="Pfam" id="PF00881">
    <property type="entry name" value="Nitroreductase"/>
    <property type="match status" value="1"/>
</dbReference>
<evidence type="ECO:0000256" key="5">
    <source>
        <dbReference type="PIRNR" id="PIRNR005426"/>
    </source>
</evidence>
<dbReference type="InterPro" id="IPR029479">
    <property type="entry name" value="Nitroreductase"/>
</dbReference>
<keyword evidence="8" id="KW-1185">Reference proteome</keyword>
<dbReference type="PANTHER" id="PTHR43425:SF2">
    <property type="entry name" value="OXYGEN-INSENSITIVE NADPH NITROREDUCTASE"/>
    <property type="match status" value="1"/>
</dbReference>
<proteinExistence type="inferred from homology"/>
<comment type="similarity">
    <text evidence="1 5">Belongs to the flavin oxidoreductase frp family.</text>
</comment>
<keyword evidence="2 5" id="KW-0285">Flavoprotein</keyword>
<evidence type="ECO:0000259" key="6">
    <source>
        <dbReference type="Pfam" id="PF00881"/>
    </source>
</evidence>
<evidence type="ECO:0000313" key="8">
    <source>
        <dbReference type="Proteomes" id="UP000320209"/>
    </source>
</evidence>
<evidence type="ECO:0000256" key="3">
    <source>
        <dbReference type="ARBA" id="ARBA00022643"/>
    </source>
</evidence>
<evidence type="ECO:0000256" key="4">
    <source>
        <dbReference type="ARBA" id="ARBA00023002"/>
    </source>
</evidence>
<organism evidence="7 8">
    <name type="scientific">Nocardioides albertanoniae</name>
    <dbReference type="NCBI Taxonomy" id="1175486"/>
    <lineage>
        <taxon>Bacteria</taxon>
        <taxon>Bacillati</taxon>
        <taxon>Actinomycetota</taxon>
        <taxon>Actinomycetes</taxon>
        <taxon>Propionibacteriales</taxon>
        <taxon>Nocardioidaceae</taxon>
        <taxon>Nocardioides</taxon>
    </lineage>
</organism>
<dbReference type="InterPro" id="IPR000415">
    <property type="entry name" value="Nitroreductase-like"/>
</dbReference>